<sequence length="392" mass="43006">MKTLSGKLEQLLLRAVDNEEIAGANILILKEGKEIAYAQAGYADRAEKKFYERDTIARLYSMTKPVTAAAAMLLMERGLLDPGGFVEDFLPGFHNASVAEGKGRTPARRPMRICELLNMTSGLVYGGDTTSISSIETEKLFHKVSERLLGKDALTTVEIANSLGLVPLAFHPGDSWQYGASADVLGAVIEIISGVPFGEFLKKEFFEPLGMKDTAFHVPQEKQERLAKVYERTPDGLILYADSHLGVPNAMAQPPAFESGGAGLVSTLDDYEKFASMLLAEGSYAGGQIIKPQTVRYMTQAELLPWQQDVLEQGWEGLSGHTYANLLRIVTQPGKACMMTTKGEYGWDGWLGAYFANSPKDKLTMLLTFQLKDAGTTSLTRRLKNTVWSELC</sequence>
<dbReference type="PANTHER" id="PTHR43283">
    <property type="entry name" value="BETA-LACTAMASE-RELATED"/>
    <property type="match status" value="1"/>
</dbReference>
<dbReference type="InterPro" id="IPR012338">
    <property type="entry name" value="Beta-lactam/transpept-like"/>
</dbReference>
<dbReference type="Pfam" id="PF00144">
    <property type="entry name" value="Beta-lactamase"/>
    <property type="match status" value="1"/>
</dbReference>
<keyword evidence="2" id="KW-0378">Hydrolase</keyword>
<evidence type="ECO:0000313" key="3">
    <source>
        <dbReference type="Proteomes" id="UP001451571"/>
    </source>
</evidence>
<dbReference type="GO" id="GO:0016787">
    <property type="term" value="F:hydrolase activity"/>
    <property type="evidence" value="ECO:0007669"/>
    <property type="project" value="UniProtKB-KW"/>
</dbReference>
<protein>
    <submittedName>
        <fullName evidence="2">Serine hydrolase domain-containing protein</fullName>
        <ecNumber evidence="2">3.1.1.103</ecNumber>
    </submittedName>
</protein>
<name>A0ABZ3EY89_9FIRM</name>
<evidence type="ECO:0000313" key="2">
    <source>
        <dbReference type="EMBL" id="XAH74292.1"/>
    </source>
</evidence>
<accession>A0ABZ3EY89</accession>
<dbReference type="SUPFAM" id="SSF56601">
    <property type="entry name" value="beta-lactamase/transpeptidase-like"/>
    <property type="match status" value="1"/>
</dbReference>
<dbReference type="InterPro" id="IPR050789">
    <property type="entry name" value="Diverse_Enzym_Activities"/>
</dbReference>
<gene>
    <name evidence="2" type="ORF">V6984_00580</name>
</gene>
<dbReference type="InterPro" id="IPR001466">
    <property type="entry name" value="Beta-lactam-related"/>
</dbReference>
<dbReference type="Proteomes" id="UP001451571">
    <property type="component" value="Chromosome"/>
</dbReference>
<dbReference type="EMBL" id="CP146256">
    <property type="protein sequence ID" value="XAH74292.1"/>
    <property type="molecule type" value="Genomic_DNA"/>
</dbReference>
<dbReference type="PANTHER" id="PTHR43283:SF3">
    <property type="entry name" value="BETA-LACTAMASE FAMILY PROTEIN (AFU_ORTHOLOGUE AFUA_5G07500)"/>
    <property type="match status" value="1"/>
</dbReference>
<evidence type="ECO:0000259" key="1">
    <source>
        <dbReference type="Pfam" id="PF00144"/>
    </source>
</evidence>
<keyword evidence="3" id="KW-1185">Reference proteome</keyword>
<reference evidence="2 3" key="1">
    <citation type="submission" date="2024-02" db="EMBL/GenBank/DDBJ databases">
        <title>Bacterial strain from lacustrine sediment.</title>
        <authorList>
            <person name="Petit C."/>
            <person name="Fadhlaoui K."/>
        </authorList>
    </citation>
    <scope>NUCLEOTIDE SEQUENCE [LARGE SCALE GENOMIC DNA]</scope>
    <source>
        <strain evidence="2 3">IPX-CK</strain>
    </source>
</reference>
<dbReference type="Gene3D" id="3.40.710.10">
    <property type="entry name" value="DD-peptidase/beta-lactamase superfamily"/>
    <property type="match status" value="1"/>
</dbReference>
<dbReference type="EC" id="3.1.1.103" evidence="2"/>
<proteinExistence type="predicted"/>
<dbReference type="RefSeq" id="WP_342757885.1">
    <property type="nucleotide sequence ID" value="NZ_CP146256.1"/>
</dbReference>
<organism evidence="2 3">
    <name type="scientific">Kineothrix sedimenti</name>
    <dbReference type="NCBI Taxonomy" id="3123317"/>
    <lineage>
        <taxon>Bacteria</taxon>
        <taxon>Bacillati</taxon>
        <taxon>Bacillota</taxon>
        <taxon>Clostridia</taxon>
        <taxon>Lachnospirales</taxon>
        <taxon>Lachnospiraceae</taxon>
        <taxon>Kineothrix</taxon>
    </lineage>
</organism>
<feature type="domain" description="Beta-lactamase-related" evidence="1">
    <location>
        <begin position="11"/>
        <end position="373"/>
    </location>
</feature>